<dbReference type="EMBL" id="CP119914">
    <property type="protein sequence ID" value="WFD20867.1"/>
    <property type="molecule type" value="Genomic_DNA"/>
</dbReference>
<dbReference type="SUPFAM" id="SSF51430">
    <property type="entry name" value="NAD(P)-linked oxidoreductase"/>
    <property type="match status" value="1"/>
</dbReference>
<dbReference type="PANTHER" id="PTHR11732">
    <property type="entry name" value="ALDO/KETO REDUCTASE"/>
    <property type="match status" value="1"/>
</dbReference>
<dbReference type="Pfam" id="PF00248">
    <property type="entry name" value="Aldo_ket_red"/>
    <property type="match status" value="1"/>
</dbReference>
<proteinExistence type="predicted"/>
<evidence type="ECO:0000259" key="1">
    <source>
        <dbReference type="Pfam" id="PF00248"/>
    </source>
</evidence>
<gene>
    <name evidence="2" type="ORF">MCAP1_003121</name>
</gene>
<feature type="domain" description="NADP-dependent oxidoreductase" evidence="1">
    <location>
        <begin position="151"/>
        <end position="219"/>
    </location>
</feature>
<dbReference type="GO" id="GO:0016491">
    <property type="term" value="F:oxidoreductase activity"/>
    <property type="evidence" value="ECO:0007669"/>
    <property type="project" value="InterPro"/>
</dbReference>
<protein>
    <recommendedName>
        <fullName evidence="1">NADP-dependent oxidoreductase domain-containing protein</fullName>
    </recommendedName>
</protein>
<dbReference type="Proteomes" id="UP001220961">
    <property type="component" value="Chromosome 7"/>
</dbReference>
<dbReference type="InterPro" id="IPR023210">
    <property type="entry name" value="NADP_OxRdtase_dom"/>
</dbReference>
<accession>A0AAF0EE11</accession>
<organism evidence="2 3">
    <name type="scientific">Malassezia caprae</name>
    <dbReference type="NCBI Taxonomy" id="1381934"/>
    <lineage>
        <taxon>Eukaryota</taxon>
        <taxon>Fungi</taxon>
        <taxon>Dikarya</taxon>
        <taxon>Basidiomycota</taxon>
        <taxon>Ustilaginomycotina</taxon>
        <taxon>Malasseziomycetes</taxon>
        <taxon>Malasseziales</taxon>
        <taxon>Malasseziaceae</taxon>
        <taxon>Malassezia</taxon>
    </lineage>
</organism>
<dbReference type="AlphaFoldDB" id="A0AAF0EE11"/>
<name>A0AAF0EE11_9BASI</name>
<keyword evidence="3" id="KW-1185">Reference proteome</keyword>
<dbReference type="InterPro" id="IPR020471">
    <property type="entry name" value="AKR"/>
</dbReference>
<sequence>MSKRPALLAMPRILYGTAWKDTRTSDLVYEAFVQGFRGVDTAAQRKHYREDLVGAGLARACRELQLQREEVWIQTKYVVLLTRFTPLSGQDTKGPLPYDPAASVADQVCASFVSSLTHLHPDAQIPDVRALLAQYAVRANPDAARTEAPRQVVYLDSYLLHSPLPTLQGTLEAWVVMEALVDAGLVRHIGLSNVYDPHIFAMLFERARIKPSVLQNRWHSSTGHDVSLLALLSPVLSPNAFPPPADVLEAQPRGVAYQPFWTLTGNQRFLQSDAVALVSSQRGLTPAQVVYAFVSQGMGLPGLTTCVLSGTTDTQHMREAVEAVRTAELDPWDDAELASLRREVYGE</sequence>
<reference evidence="2" key="1">
    <citation type="submission" date="2023-03" db="EMBL/GenBank/DDBJ databases">
        <title>Mating type loci evolution in Malassezia.</title>
        <authorList>
            <person name="Coelho M.A."/>
        </authorList>
    </citation>
    <scope>NUCLEOTIDE SEQUENCE</scope>
    <source>
        <strain evidence="2">CBS 10434</strain>
    </source>
</reference>
<dbReference type="Gene3D" id="3.20.20.100">
    <property type="entry name" value="NADP-dependent oxidoreductase domain"/>
    <property type="match status" value="1"/>
</dbReference>
<evidence type="ECO:0000313" key="3">
    <source>
        <dbReference type="Proteomes" id="UP001220961"/>
    </source>
</evidence>
<evidence type="ECO:0000313" key="2">
    <source>
        <dbReference type="EMBL" id="WFD20867.1"/>
    </source>
</evidence>
<dbReference type="InterPro" id="IPR036812">
    <property type="entry name" value="NAD(P)_OxRdtase_dom_sf"/>
</dbReference>